<reference evidence="1 2" key="1">
    <citation type="submission" date="2014-04" db="EMBL/GenBank/DDBJ databases">
        <authorList>
            <consortium name="DOE Joint Genome Institute"/>
            <person name="Kuo A."/>
            <person name="Kohler A."/>
            <person name="Costa M.D."/>
            <person name="Nagy L.G."/>
            <person name="Floudas D."/>
            <person name="Copeland A."/>
            <person name="Barry K.W."/>
            <person name="Cichocki N."/>
            <person name="Veneault-Fourrey C."/>
            <person name="LaButti K."/>
            <person name="Lindquist E.A."/>
            <person name="Lipzen A."/>
            <person name="Lundell T."/>
            <person name="Morin E."/>
            <person name="Murat C."/>
            <person name="Sun H."/>
            <person name="Tunlid A."/>
            <person name="Henrissat B."/>
            <person name="Grigoriev I.V."/>
            <person name="Hibbett D.S."/>
            <person name="Martin F."/>
            <person name="Nordberg H.P."/>
            <person name="Cantor M.N."/>
            <person name="Hua S.X."/>
        </authorList>
    </citation>
    <scope>NUCLEOTIDE SEQUENCE [LARGE SCALE GENOMIC DNA]</scope>
    <source>
        <strain evidence="1 2">441</strain>
    </source>
</reference>
<dbReference type="EMBL" id="KN833694">
    <property type="protein sequence ID" value="KIK27806.1"/>
    <property type="molecule type" value="Genomic_DNA"/>
</dbReference>
<protein>
    <submittedName>
        <fullName evidence="1">Uncharacterized protein</fullName>
    </submittedName>
</protein>
<keyword evidence="2" id="KW-1185">Reference proteome</keyword>
<gene>
    <name evidence="1" type="ORF">PISMIDRAFT_674092</name>
</gene>
<sequence>MLIPNDTTEWLKFKDDVLSRIRTRQELRFDTSFFDTLTLEQDKGLTELLNRDAEAAYKRHLDHLSRSAMKRTF</sequence>
<dbReference type="STRING" id="765257.A0A0C9ZEN9"/>
<accession>A0A0C9ZEN9</accession>
<dbReference type="HOGENOM" id="CLU_2705753_0_0_1"/>
<dbReference type="Proteomes" id="UP000054018">
    <property type="component" value="Unassembled WGS sequence"/>
</dbReference>
<name>A0A0C9ZEN9_9AGAM</name>
<reference evidence="2" key="2">
    <citation type="submission" date="2015-01" db="EMBL/GenBank/DDBJ databases">
        <title>Evolutionary Origins and Diversification of the Mycorrhizal Mutualists.</title>
        <authorList>
            <consortium name="DOE Joint Genome Institute"/>
            <consortium name="Mycorrhizal Genomics Consortium"/>
            <person name="Kohler A."/>
            <person name="Kuo A."/>
            <person name="Nagy L.G."/>
            <person name="Floudas D."/>
            <person name="Copeland A."/>
            <person name="Barry K.W."/>
            <person name="Cichocki N."/>
            <person name="Veneault-Fourrey C."/>
            <person name="LaButti K."/>
            <person name="Lindquist E.A."/>
            <person name="Lipzen A."/>
            <person name="Lundell T."/>
            <person name="Morin E."/>
            <person name="Murat C."/>
            <person name="Riley R."/>
            <person name="Ohm R."/>
            <person name="Sun H."/>
            <person name="Tunlid A."/>
            <person name="Henrissat B."/>
            <person name="Grigoriev I.V."/>
            <person name="Hibbett D.S."/>
            <person name="Martin F."/>
        </authorList>
    </citation>
    <scope>NUCLEOTIDE SEQUENCE [LARGE SCALE GENOMIC DNA]</scope>
    <source>
        <strain evidence="2">441</strain>
    </source>
</reference>
<evidence type="ECO:0000313" key="1">
    <source>
        <dbReference type="EMBL" id="KIK27806.1"/>
    </source>
</evidence>
<evidence type="ECO:0000313" key="2">
    <source>
        <dbReference type="Proteomes" id="UP000054018"/>
    </source>
</evidence>
<proteinExistence type="predicted"/>
<organism evidence="1 2">
    <name type="scientific">Pisolithus microcarpus 441</name>
    <dbReference type="NCBI Taxonomy" id="765257"/>
    <lineage>
        <taxon>Eukaryota</taxon>
        <taxon>Fungi</taxon>
        <taxon>Dikarya</taxon>
        <taxon>Basidiomycota</taxon>
        <taxon>Agaricomycotina</taxon>
        <taxon>Agaricomycetes</taxon>
        <taxon>Agaricomycetidae</taxon>
        <taxon>Boletales</taxon>
        <taxon>Sclerodermatineae</taxon>
        <taxon>Pisolithaceae</taxon>
        <taxon>Pisolithus</taxon>
    </lineage>
</organism>
<dbReference type="AlphaFoldDB" id="A0A0C9ZEN9"/>